<evidence type="ECO:0000259" key="4">
    <source>
        <dbReference type="PROSITE" id="PS51462"/>
    </source>
</evidence>
<dbReference type="GO" id="GO:0006754">
    <property type="term" value="P:ATP biosynthetic process"/>
    <property type="evidence" value="ECO:0007669"/>
    <property type="project" value="TreeGrafter"/>
</dbReference>
<evidence type="ECO:0000313" key="5">
    <source>
        <dbReference type="EMBL" id="BAO43601.1"/>
    </source>
</evidence>
<feature type="domain" description="Nudix hydrolase" evidence="4">
    <location>
        <begin position="1"/>
        <end position="128"/>
    </location>
</feature>
<keyword evidence="6" id="KW-1185">Reference proteome</keyword>
<dbReference type="Pfam" id="PF00293">
    <property type="entry name" value="NUDIX"/>
    <property type="match status" value="1"/>
</dbReference>
<proteinExistence type="inferred from homology"/>
<dbReference type="PANTHER" id="PTHR21340">
    <property type="entry name" value="DIADENOSINE 5,5-P1,P4-TETRAPHOSPHATE PYROPHOSPHOHYDROLASE MUTT"/>
    <property type="match status" value="1"/>
</dbReference>
<accession>A0A7U6GH75</accession>
<comment type="cofactor">
    <cofactor evidence="1">
        <name>Mg(2+)</name>
        <dbReference type="ChEBI" id="CHEBI:18420"/>
    </cofactor>
</comment>
<evidence type="ECO:0000256" key="3">
    <source>
        <dbReference type="RuleBase" id="RU003476"/>
    </source>
</evidence>
<dbReference type="Gene3D" id="3.90.79.10">
    <property type="entry name" value="Nucleoside Triphosphate Pyrophosphohydrolase"/>
    <property type="match status" value="1"/>
</dbReference>
<dbReference type="GO" id="GO:0004081">
    <property type="term" value="F:bis(5'-nucleosyl)-tetraphosphatase (asymmetrical) activity"/>
    <property type="evidence" value="ECO:0007669"/>
    <property type="project" value="UniProtKB-EC"/>
</dbReference>
<dbReference type="KEGG" id="tbn:TBH_C0663"/>
<evidence type="ECO:0000256" key="1">
    <source>
        <dbReference type="ARBA" id="ARBA00001946"/>
    </source>
</evidence>
<dbReference type="InterPro" id="IPR020476">
    <property type="entry name" value="Nudix_hydrolase"/>
</dbReference>
<evidence type="ECO:0000256" key="2">
    <source>
        <dbReference type="ARBA" id="ARBA00022801"/>
    </source>
</evidence>
<dbReference type="EC" id="3.6.1.17" evidence="5"/>
<dbReference type="InterPro" id="IPR051325">
    <property type="entry name" value="Nudix_hydrolase_domain"/>
</dbReference>
<name>A0A7U6GH75_9GAMM</name>
<protein>
    <submittedName>
        <fullName evidence="5">Bis(5'-nucleosyl)-tetraphosphatase</fullName>
        <ecNumber evidence="5">3.6.1.17</ecNumber>
    </submittedName>
</protein>
<dbReference type="PRINTS" id="PR00502">
    <property type="entry name" value="NUDIXFAMILY"/>
</dbReference>
<dbReference type="PANTHER" id="PTHR21340:SF0">
    <property type="entry name" value="BIS(5'-NUCLEOSYL)-TETRAPHOSPHATASE [ASYMMETRICAL]"/>
    <property type="match status" value="1"/>
</dbReference>
<keyword evidence="2 3" id="KW-0378">Hydrolase</keyword>
<dbReference type="AlphaFoldDB" id="A0A7U6GH75"/>
<sequence length="135" mass="15585">MVILRREGDRCCFLLLRAWNYWDFPKGEVEGGEAPLDAAIREVKEETGIGGLNFAWGDVFIETPPYRSGRRWKTARYYLAATDEKSVNLPVSEALGRPEHDEYRWVRPAQARMLLGKRLQPVLDWALELSQCTEN</sequence>
<comment type="similarity">
    <text evidence="3">Belongs to the Nudix hydrolase family.</text>
</comment>
<dbReference type="InterPro" id="IPR000086">
    <property type="entry name" value="NUDIX_hydrolase_dom"/>
</dbReference>
<gene>
    <name evidence="5" type="ORF">TBH_C0663</name>
</gene>
<dbReference type="EMBL" id="AP012273">
    <property type="protein sequence ID" value="BAO43601.1"/>
    <property type="molecule type" value="Genomic_DNA"/>
</dbReference>
<dbReference type="PROSITE" id="PS51462">
    <property type="entry name" value="NUDIX"/>
    <property type="match status" value="1"/>
</dbReference>
<dbReference type="PROSITE" id="PS00893">
    <property type="entry name" value="NUDIX_BOX"/>
    <property type="match status" value="1"/>
</dbReference>
<organism evidence="5 6">
    <name type="scientific">Thiolapillus brandeum</name>
    <dbReference type="NCBI Taxonomy" id="1076588"/>
    <lineage>
        <taxon>Bacteria</taxon>
        <taxon>Pseudomonadati</taxon>
        <taxon>Pseudomonadota</taxon>
        <taxon>Gammaproteobacteria</taxon>
        <taxon>Chromatiales</taxon>
        <taxon>Sedimenticolaceae</taxon>
        <taxon>Thiolapillus</taxon>
    </lineage>
</organism>
<reference evidence="5 6" key="1">
    <citation type="journal article" date="2014" name="PLoS ONE">
        <title>Physiological and genomic features of a novel sulfur-oxidizing gammaproteobacterium belonging to a previously uncultivated symbiotic lineage isolated from a hydrothermal vent.</title>
        <authorList>
            <person name="Nunoura T."/>
            <person name="Takaki Y."/>
            <person name="Kazama H."/>
            <person name="Kakuta J."/>
            <person name="Shimamura S."/>
            <person name="Makita H."/>
            <person name="Hirai M."/>
            <person name="Miyazaki M."/>
            <person name="Takai K."/>
        </authorList>
    </citation>
    <scope>NUCLEOTIDE SEQUENCE [LARGE SCALE GENOMIC DNA]</scope>
    <source>
        <strain evidence="5 6">Hiromi1</strain>
    </source>
</reference>
<dbReference type="InterPro" id="IPR020084">
    <property type="entry name" value="NUDIX_hydrolase_CS"/>
</dbReference>
<dbReference type="Proteomes" id="UP000031631">
    <property type="component" value="Chromosome"/>
</dbReference>
<dbReference type="InterPro" id="IPR015797">
    <property type="entry name" value="NUDIX_hydrolase-like_dom_sf"/>
</dbReference>
<dbReference type="GO" id="GO:0006167">
    <property type="term" value="P:AMP biosynthetic process"/>
    <property type="evidence" value="ECO:0007669"/>
    <property type="project" value="TreeGrafter"/>
</dbReference>
<evidence type="ECO:0000313" key="6">
    <source>
        <dbReference type="Proteomes" id="UP000031631"/>
    </source>
</evidence>
<dbReference type="SUPFAM" id="SSF55811">
    <property type="entry name" value="Nudix"/>
    <property type="match status" value="1"/>
</dbReference>